<dbReference type="KEGG" id="dosa:Os08g0335200"/>
<proteinExistence type="predicted"/>
<evidence type="ECO:0000313" key="1">
    <source>
        <dbReference type="EMBL" id="BAF23490.1"/>
    </source>
</evidence>
<dbReference type="Proteomes" id="UP000000763">
    <property type="component" value="Chromosome 8"/>
</dbReference>
<reference evidence="1 2" key="1">
    <citation type="journal article" date="2005" name="Nature">
        <title>The map-based sequence of the rice genome.</title>
        <authorList>
            <consortium name="International rice genome sequencing project (IRGSP)"/>
            <person name="Matsumoto T."/>
            <person name="Wu J."/>
            <person name="Kanamori H."/>
            <person name="Katayose Y."/>
            <person name="Fujisawa M."/>
            <person name="Namiki N."/>
            <person name="Mizuno H."/>
            <person name="Yamamoto K."/>
            <person name="Antonio B.A."/>
            <person name="Baba T."/>
            <person name="Sakata K."/>
            <person name="Nagamura Y."/>
            <person name="Aoki H."/>
            <person name="Arikawa K."/>
            <person name="Arita K."/>
            <person name="Bito T."/>
            <person name="Chiden Y."/>
            <person name="Fujitsuka N."/>
            <person name="Fukunaka R."/>
            <person name="Hamada M."/>
            <person name="Harada C."/>
            <person name="Hayashi A."/>
            <person name="Hijishita S."/>
            <person name="Honda M."/>
            <person name="Hosokawa S."/>
            <person name="Ichikawa Y."/>
            <person name="Idonuma A."/>
            <person name="Iijima M."/>
            <person name="Ikeda M."/>
            <person name="Ikeno M."/>
            <person name="Ito K."/>
            <person name="Ito S."/>
            <person name="Ito T."/>
            <person name="Ito Y."/>
            <person name="Ito Y."/>
            <person name="Iwabuchi A."/>
            <person name="Kamiya K."/>
            <person name="Karasawa W."/>
            <person name="Kurita K."/>
            <person name="Katagiri S."/>
            <person name="Kikuta A."/>
            <person name="Kobayashi H."/>
            <person name="Kobayashi N."/>
            <person name="Machita K."/>
            <person name="Maehara T."/>
            <person name="Masukawa M."/>
            <person name="Mizubayashi T."/>
            <person name="Mukai Y."/>
            <person name="Nagasaki H."/>
            <person name="Nagata Y."/>
            <person name="Naito S."/>
            <person name="Nakashima M."/>
            <person name="Nakama Y."/>
            <person name="Nakamichi Y."/>
            <person name="Nakamura M."/>
            <person name="Meguro A."/>
            <person name="Negishi M."/>
            <person name="Ohta I."/>
            <person name="Ohta T."/>
            <person name="Okamoto M."/>
            <person name="Ono N."/>
            <person name="Saji S."/>
            <person name="Sakaguchi M."/>
            <person name="Sakai K."/>
            <person name="Shibata M."/>
            <person name="Shimokawa T."/>
            <person name="Song J."/>
            <person name="Takazaki Y."/>
            <person name="Terasawa K."/>
            <person name="Tsugane M."/>
            <person name="Tsuji K."/>
            <person name="Ueda S."/>
            <person name="Waki K."/>
            <person name="Yamagata H."/>
            <person name="Yamamoto M."/>
            <person name="Yamamoto S."/>
            <person name="Yamane H."/>
            <person name="Yoshiki S."/>
            <person name="Yoshihara R."/>
            <person name="Yukawa K."/>
            <person name="Zhong H."/>
            <person name="Yano M."/>
            <person name="Yuan Q."/>
            <person name="Ouyang S."/>
            <person name="Liu J."/>
            <person name="Jones K.M."/>
            <person name="Gansberger K."/>
            <person name="Moffat K."/>
            <person name="Hill J."/>
            <person name="Bera J."/>
            <person name="Fadrosh D."/>
            <person name="Jin S."/>
            <person name="Johri S."/>
            <person name="Kim M."/>
            <person name="Overton L."/>
            <person name="Reardon M."/>
            <person name="Tsitrin T."/>
            <person name="Vuong H."/>
            <person name="Weaver B."/>
            <person name="Ciecko A."/>
            <person name="Tallon L."/>
            <person name="Jackson J."/>
            <person name="Pai G."/>
            <person name="Aken S.V."/>
            <person name="Utterback T."/>
            <person name="Reidmuller S."/>
            <person name="Feldblyum T."/>
            <person name="Hsiao J."/>
            <person name="Zismann V."/>
            <person name="Iobst S."/>
            <person name="de Vazeille A.R."/>
            <person name="Buell C.R."/>
            <person name="Ying K."/>
            <person name="Li Y."/>
            <person name="Lu T."/>
            <person name="Huang Y."/>
            <person name="Zhao Q."/>
            <person name="Feng Q."/>
            <person name="Zhang L."/>
            <person name="Zhu J."/>
            <person name="Weng Q."/>
            <person name="Mu J."/>
            <person name="Lu Y."/>
            <person name="Fan D."/>
            <person name="Liu Y."/>
            <person name="Guan J."/>
            <person name="Zhang Y."/>
            <person name="Yu S."/>
            <person name="Liu X."/>
            <person name="Zhang Y."/>
            <person name="Hong G."/>
            <person name="Han B."/>
            <person name="Choisne N."/>
            <person name="Demange N."/>
            <person name="Orjeda G."/>
            <person name="Samain S."/>
            <person name="Cattolico L."/>
            <person name="Pelletier E."/>
            <person name="Couloux A."/>
            <person name="Segurens B."/>
            <person name="Wincker P."/>
            <person name="D'Hont A."/>
            <person name="Scarpelli C."/>
            <person name="Weissenbach J."/>
            <person name="Salanoubat M."/>
            <person name="Quetier F."/>
            <person name="Yu Y."/>
            <person name="Kim H.R."/>
            <person name="Rambo T."/>
            <person name="Currie J."/>
            <person name="Collura K."/>
            <person name="Luo M."/>
            <person name="Yang T."/>
            <person name="Ammiraju J.S.S."/>
            <person name="Engler F."/>
            <person name="Soderlund C."/>
            <person name="Wing R.A."/>
            <person name="Palmer L.E."/>
            <person name="de la Bastide M."/>
            <person name="Spiegel L."/>
            <person name="Nascimento L."/>
            <person name="Zutavern T."/>
            <person name="O'Shaughnessy A."/>
            <person name="Dike S."/>
            <person name="Dedhia N."/>
            <person name="Preston R."/>
            <person name="Balija V."/>
            <person name="McCombie W.R."/>
            <person name="Chow T."/>
            <person name="Chen H."/>
            <person name="Chung M."/>
            <person name="Chen C."/>
            <person name="Shaw J."/>
            <person name="Wu H."/>
            <person name="Hsiao K."/>
            <person name="Chao Y."/>
            <person name="Chu M."/>
            <person name="Cheng C."/>
            <person name="Hour A."/>
            <person name="Lee P."/>
            <person name="Lin S."/>
            <person name="Lin Y."/>
            <person name="Liou J."/>
            <person name="Liu S."/>
            <person name="Hsing Y."/>
            <person name="Raghuvanshi S."/>
            <person name="Mohanty A."/>
            <person name="Bharti A.K."/>
            <person name="Gaur A."/>
            <person name="Gupta V."/>
            <person name="Kumar D."/>
            <person name="Ravi V."/>
            <person name="Vij S."/>
            <person name="Kapur A."/>
            <person name="Khurana P."/>
            <person name="Khurana P."/>
            <person name="Khurana J.P."/>
            <person name="Tyagi A.K."/>
            <person name="Gaikwad K."/>
            <person name="Singh A."/>
            <person name="Dalal V."/>
            <person name="Srivastava S."/>
            <person name="Dixit A."/>
            <person name="Pal A.K."/>
            <person name="Ghazi I.A."/>
            <person name="Yadav M."/>
            <person name="Pandit A."/>
            <person name="Bhargava A."/>
            <person name="Sureshbabu K."/>
            <person name="Batra K."/>
            <person name="Sharma T.R."/>
            <person name="Mohapatra T."/>
            <person name="Singh N.K."/>
            <person name="Messing J."/>
            <person name="Nelson A.B."/>
            <person name="Fuks G."/>
            <person name="Kavchok S."/>
            <person name="Keizer G."/>
            <person name="Linton E."/>
            <person name="Llaca V."/>
            <person name="Song R."/>
            <person name="Tanyolac B."/>
            <person name="Young S."/>
            <person name="Ho-Il K."/>
            <person name="Hahn J.H."/>
            <person name="Sangsakoo G."/>
            <person name="Vanavichit A."/>
            <person name="de Mattos Luiz.A.T."/>
            <person name="Zimmer P.D."/>
            <person name="Malone G."/>
            <person name="Dellagostin O."/>
            <person name="de Oliveira A.C."/>
            <person name="Bevan M."/>
            <person name="Bancroft I."/>
            <person name="Minx P."/>
            <person name="Cordum H."/>
            <person name="Wilson R."/>
            <person name="Cheng Z."/>
            <person name="Jin W."/>
            <person name="Jiang J."/>
            <person name="Leong S.A."/>
            <person name="Iwama H."/>
            <person name="Gojobori T."/>
            <person name="Itoh T."/>
            <person name="Niimura Y."/>
            <person name="Fujii Y."/>
            <person name="Habara T."/>
            <person name="Sakai H."/>
            <person name="Sato Y."/>
            <person name="Wilson G."/>
            <person name="Kumar K."/>
            <person name="McCouch S."/>
            <person name="Juretic N."/>
            <person name="Hoen D."/>
            <person name="Wright S."/>
            <person name="Bruskiewich R."/>
            <person name="Bureau T."/>
            <person name="Miyao A."/>
            <person name="Hirochika H."/>
            <person name="Nishikawa T."/>
            <person name="Kadowaki K."/>
            <person name="Sugiura M."/>
            <person name="Burr B."/>
            <person name="Sasaki T."/>
        </authorList>
    </citation>
    <scope>NUCLEOTIDE SEQUENCE [LARGE SCALE GENOMIC DNA]</scope>
    <source>
        <strain evidence="2">cv. Nipponbare</strain>
    </source>
</reference>
<organism evidence="1 2">
    <name type="scientific">Oryza sativa subsp. japonica</name>
    <name type="common">Rice</name>
    <dbReference type="NCBI Taxonomy" id="39947"/>
    <lineage>
        <taxon>Eukaryota</taxon>
        <taxon>Viridiplantae</taxon>
        <taxon>Streptophyta</taxon>
        <taxon>Embryophyta</taxon>
        <taxon>Tracheophyta</taxon>
        <taxon>Spermatophyta</taxon>
        <taxon>Magnoliopsida</taxon>
        <taxon>Liliopsida</taxon>
        <taxon>Poales</taxon>
        <taxon>Poaceae</taxon>
        <taxon>BOP clade</taxon>
        <taxon>Oryzoideae</taxon>
        <taxon>Oryzeae</taxon>
        <taxon>Oryzinae</taxon>
        <taxon>Oryza</taxon>
        <taxon>Oryza sativa</taxon>
    </lineage>
</organism>
<dbReference type="AlphaFoldDB" id="Q0J6C5"/>
<protein>
    <submittedName>
        <fullName evidence="1">Os08g0335200 protein</fullName>
    </submittedName>
</protein>
<reference evidence="2" key="2">
    <citation type="journal article" date="2008" name="Nucleic Acids Res.">
        <title>The rice annotation project database (RAP-DB): 2008 update.</title>
        <authorList>
            <consortium name="The rice annotation project (RAP)"/>
        </authorList>
    </citation>
    <scope>GENOME REANNOTATION</scope>
    <source>
        <strain evidence="2">cv. Nipponbare</strain>
    </source>
</reference>
<dbReference type="EMBL" id="AP008214">
    <property type="protein sequence ID" value="BAF23490.1"/>
    <property type="molecule type" value="Genomic_DNA"/>
</dbReference>
<evidence type="ECO:0000313" key="2">
    <source>
        <dbReference type="Proteomes" id="UP000000763"/>
    </source>
</evidence>
<gene>
    <name evidence="1" type="ordered locus">Os08g0335200</name>
</gene>
<name>Q0J6C5_ORYSJ</name>
<sequence>MPSAGWFVELRPMAKEKAVVKLVVVVLPPPTSSSQSRTSCRCATRPALQTPRFVRLIRSPAWAASPMNTKFFAASAEKS</sequence>
<accession>Q0J6C5</accession>